<evidence type="ECO:0000259" key="7">
    <source>
        <dbReference type="Pfam" id="PF01386"/>
    </source>
</evidence>
<feature type="region of interest" description="Disordered" evidence="6">
    <location>
        <begin position="186"/>
        <end position="210"/>
    </location>
</feature>
<evidence type="ECO:0000256" key="1">
    <source>
        <dbReference type="ARBA" id="ARBA00022730"/>
    </source>
</evidence>
<comment type="similarity">
    <text evidence="5">Belongs to the bacterial ribosomal protein bL25 family. CTC subfamily.</text>
</comment>
<accession>A0A1Y6FE60</accession>
<proteinExistence type="inferred from homology"/>
<keyword evidence="2 5" id="KW-0694">RNA-binding</keyword>
<evidence type="ECO:0000256" key="6">
    <source>
        <dbReference type="SAM" id="MobiDB-lite"/>
    </source>
</evidence>
<gene>
    <name evidence="5" type="primary">rplY</name>
    <name evidence="5" type="synonym">ctc</name>
    <name evidence="9" type="ORF">SAMN06295905_1964</name>
</gene>
<comment type="function">
    <text evidence="5">This is one of the proteins that binds to the 5S RNA in the ribosome where it forms part of the central protuberance.</text>
</comment>
<dbReference type="Pfam" id="PF01386">
    <property type="entry name" value="Ribosomal_L25p"/>
    <property type="match status" value="1"/>
</dbReference>
<dbReference type="GO" id="GO:0008097">
    <property type="term" value="F:5S rRNA binding"/>
    <property type="evidence" value="ECO:0007669"/>
    <property type="project" value="InterPro"/>
</dbReference>
<comment type="subunit">
    <text evidence="5">Part of the 50S ribosomal subunit; part of the 5S rRNA/L5/L18/L25 subcomplex. Contacts the 5S rRNA. Binds to the 5S rRNA independently of L5 and L18.</text>
</comment>
<dbReference type="InterPro" id="IPR020056">
    <property type="entry name" value="Rbsml_bL25/Gln-tRNA_synth_N"/>
</dbReference>
<feature type="domain" description="Large ribosomal subunit protein bL25 beta" evidence="8">
    <location>
        <begin position="102"/>
        <end position="187"/>
    </location>
</feature>
<dbReference type="InterPro" id="IPR020930">
    <property type="entry name" value="Ribosomal_uL5_bac-type"/>
</dbReference>
<sequence>MAENKVLKAQARDGVGKGAAREARRQGLVPAVIYGDKKPPVTVSVAYKDALKFIYAGGFKSHVLDLDVDGTVHKVIPRDYQLDVVMDQPIHIDFLRVSKGAKINVQVPVHFENEEQSPGLKRGGTLNIVHHTLDLTVSADNIPEFVSVDLTGLDIGDTVHISNIKLPKGTADHSHEDDVTIATIVAPSALKSSGGDEAADDEGEGEATAE</sequence>
<evidence type="ECO:0000259" key="8">
    <source>
        <dbReference type="Pfam" id="PF14693"/>
    </source>
</evidence>
<dbReference type="GO" id="GO:0022625">
    <property type="term" value="C:cytosolic large ribosomal subunit"/>
    <property type="evidence" value="ECO:0007669"/>
    <property type="project" value="TreeGrafter"/>
</dbReference>
<keyword evidence="1 5" id="KW-0699">rRNA-binding</keyword>
<evidence type="ECO:0000313" key="10">
    <source>
        <dbReference type="Proteomes" id="UP000194474"/>
    </source>
</evidence>
<evidence type="ECO:0000313" key="9">
    <source>
        <dbReference type="EMBL" id="SMQ71891.1"/>
    </source>
</evidence>
<dbReference type="AlphaFoldDB" id="A0A1Y6FE60"/>
<evidence type="ECO:0000256" key="3">
    <source>
        <dbReference type="ARBA" id="ARBA00022980"/>
    </source>
</evidence>
<keyword evidence="4 5" id="KW-0687">Ribonucleoprotein</keyword>
<dbReference type="SUPFAM" id="SSF50715">
    <property type="entry name" value="Ribosomal protein L25-like"/>
    <property type="match status" value="1"/>
</dbReference>
<dbReference type="Proteomes" id="UP000194474">
    <property type="component" value="Unassembled WGS sequence"/>
</dbReference>
<keyword evidence="3 5" id="KW-0689">Ribosomal protein</keyword>
<dbReference type="EMBL" id="FXWK01000001">
    <property type="protein sequence ID" value="SMQ71891.1"/>
    <property type="molecule type" value="Genomic_DNA"/>
</dbReference>
<feature type="domain" description="Large ribosomal subunit protein bL25 L25" evidence="7">
    <location>
        <begin position="7"/>
        <end position="94"/>
    </location>
</feature>
<dbReference type="GO" id="GO:0006412">
    <property type="term" value="P:translation"/>
    <property type="evidence" value="ECO:0007669"/>
    <property type="project" value="UniProtKB-UniRule"/>
</dbReference>
<dbReference type="Gene3D" id="2.40.240.10">
    <property type="entry name" value="Ribosomal Protein L25, Chain P"/>
    <property type="match status" value="1"/>
</dbReference>
<dbReference type="NCBIfam" id="NF004128">
    <property type="entry name" value="PRK05618.1-2"/>
    <property type="match status" value="1"/>
</dbReference>
<dbReference type="InterPro" id="IPR037121">
    <property type="entry name" value="Ribosomal_bL25_C"/>
</dbReference>
<dbReference type="CDD" id="cd00495">
    <property type="entry name" value="Ribosomal_L25_TL5_CTC"/>
    <property type="match status" value="1"/>
</dbReference>
<name>A0A1Y6FE60_9HYPH</name>
<organism evidence="9 10">
    <name type="scientific">Devosia lucknowensis</name>
    <dbReference type="NCBI Taxonomy" id="1096929"/>
    <lineage>
        <taxon>Bacteria</taxon>
        <taxon>Pseudomonadati</taxon>
        <taxon>Pseudomonadota</taxon>
        <taxon>Alphaproteobacteria</taxon>
        <taxon>Hyphomicrobiales</taxon>
        <taxon>Devosiaceae</taxon>
        <taxon>Devosia</taxon>
    </lineage>
</organism>
<dbReference type="Pfam" id="PF14693">
    <property type="entry name" value="Ribosomal_TL5_C"/>
    <property type="match status" value="1"/>
</dbReference>
<evidence type="ECO:0000256" key="5">
    <source>
        <dbReference type="HAMAP-Rule" id="MF_01334"/>
    </source>
</evidence>
<evidence type="ECO:0000256" key="2">
    <source>
        <dbReference type="ARBA" id="ARBA00022884"/>
    </source>
</evidence>
<dbReference type="GO" id="GO:0003735">
    <property type="term" value="F:structural constituent of ribosome"/>
    <property type="evidence" value="ECO:0007669"/>
    <property type="project" value="InterPro"/>
</dbReference>
<dbReference type="InterPro" id="IPR029751">
    <property type="entry name" value="Ribosomal_L25_dom"/>
</dbReference>
<evidence type="ECO:0000256" key="4">
    <source>
        <dbReference type="ARBA" id="ARBA00023274"/>
    </source>
</evidence>
<reference evidence="10" key="1">
    <citation type="submission" date="2017-04" db="EMBL/GenBank/DDBJ databases">
        <authorList>
            <person name="Varghese N."/>
            <person name="Submissions S."/>
        </authorList>
    </citation>
    <scope>NUCLEOTIDE SEQUENCE [LARGE SCALE GENOMIC DNA]</scope>
</reference>
<dbReference type="InterPro" id="IPR011035">
    <property type="entry name" value="Ribosomal_bL25/Gln-tRNA_synth"/>
</dbReference>
<dbReference type="NCBIfam" id="TIGR00731">
    <property type="entry name" value="bL25_bact_ctc"/>
    <property type="match status" value="1"/>
</dbReference>
<dbReference type="Gene3D" id="2.170.120.20">
    <property type="entry name" value="Ribosomal protein L25, beta domain"/>
    <property type="match status" value="1"/>
</dbReference>
<dbReference type="PANTHER" id="PTHR33284">
    <property type="entry name" value="RIBOSOMAL PROTEIN L25/GLN-TRNA SYNTHETASE, ANTI-CODON-BINDING DOMAIN-CONTAINING PROTEIN"/>
    <property type="match status" value="1"/>
</dbReference>
<dbReference type="InterPro" id="IPR020057">
    <property type="entry name" value="Ribosomal_bL25_b-dom"/>
</dbReference>
<dbReference type="HAMAP" id="MF_01334">
    <property type="entry name" value="Ribosomal_bL25_CTC"/>
    <property type="match status" value="1"/>
</dbReference>
<dbReference type="PANTHER" id="PTHR33284:SF1">
    <property type="entry name" value="RIBOSOMAL PROTEIN L25_GLN-TRNA SYNTHETASE, ANTI-CODON-BINDING DOMAIN-CONTAINING PROTEIN"/>
    <property type="match status" value="1"/>
</dbReference>
<dbReference type="OrthoDB" id="9806411at2"/>
<dbReference type="RefSeq" id="WP_086470896.1">
    <property type="nucleotide sequence ID" value="NZ_FXWK01000001.1"/>
</dbReference>
<keyword evidence="10" id="KW-1185">Reference proteome</keyword>
<protein>
    <recommendedName>
        <fullName evidence="5">Large ribosomal subunit protein bL25</fullName>
    </recommendedName>
    <alternativeName>
        <fullName evidence="5">General stress protein CTC</fullName>
    </alternativeName>
</protein>
<feature type="compositionally biased region" description="Acidic residues" evidence="6">
    <location>
        <begin position="197"/>
        <end position="210"/>
    </location>
</feature>
<dbReference type="InterPro" id="IPR001021">
    <property type="entry name" value="Ribosomal_bL25_long"/>
</dbReference>